<gene>
    <name evidence="1" type="ORF">L345_12847</name>
</gene>
<organism evidence="1 2">
    <name type="scientific">Ophiophagus hannah</name>
    <name type="common">King cobra</name>
    <name type="synonym">Naja hannah</name>
    <dbReference type="NCBI Taxonomy" id="8665"/>
    <lineage>
        <taxon>Eukaryota</taxon>
        <taxon>Metazoa</taxon>
        <taxon>Chordata</taxon>
        <taxon>Craniata</taxon>
        <taxon>Vertebrata</taxon>
        <taxon>Euteleostomi</taxon>
        <taxon>Lepidosauria</taxon>
        <taxon>Squamata</taxon>
        <taxon>Bifurcata</taxon>
        <taxon>Unidentata</taxon>
        <taxon>Episquamata</taxon>
        <taxon>Toxicofera</taxon>
        <taxon>Serpentes</taxon>
        <taxon>Colubroidea</taxon>
        <taxon>Elapidae</taxon>
        <taxon>Elapinae</taxon>
        <taxon>Ophiophagus</taxon>
    </lineage>
</organism>
<protein>
    <submittedName>
        <fullName evidence="1">Uncharacterized protein</fullName>
    </submittedName>
</protein>
<reference evidence="1 2" key="1">
    <citation type="journal article" date="2013" name="Proc. Natl. Acad. Sci. U.S.A.">
        <title>The king cobra genome reveals dynamic gene evolution and adaptation in the snake venom system.</title>
        <authorList>
            <person name="Vonk F.J."/>
            <person name="Casewell N.R."/>
            <person name="Henkel C.V."/>
            <person name="Heimberg A.M."/>
            <person name="Jansen H.J."/>
            <person name="McCleary R.J."/>
            <person name="Kerkkamp H.M."/>
            <person name="Vos R.A."/>
            <person name="Guerreiro I."/>
            <person name="Calvete J.J."/>
            <person name="Wuster W."/>
            <person name="Woods A.E."/>
            <person name="Logan J.M."/>
            <person name="Harrison R.A."/>
            <person name="Castoe T.A."/>
            <person name="de Koning A.P."/>
            <person name="Pollock D.D."/>
            <person name="Yandell M."/>
            <person name="Calderon D."/>
            <person name="Renjifo C."/>
            <person name="Currier R.B."/>
            <person name="Salgado D."/>
            <person name="Pla D."/>
            <person name="Sanz L."/>
            <person name="Hyder A.S."/>
            <person name="Ribeiro J.M."/>
            <person name="Arntzen J.W."/>
            <person name="van den Thillart G.E."/>
            <person name="Boetzer M."/>
            <person name="Pirovano W."/>
            <person name="Dirks R.P."/>
            <person name="Spaink H.P."/>
            <person name="Duboule D."/>
            <person name="McGlinn E."/>
            <person name="Kini R.M."/>
            <person name="Richardson M.K."/>
        </authorList>
    </citation>
    <scope>NUCLEOTIDE SEQUENCE</scope>
    <source>
        <tissue evidence="1">Blood</tissue>
    </source>
</reference>
<accession>V8NID6</accession>
<sequence length="96" mass="10776">MIRQEPRLTVLGPICNDHYEIDRILDSPMVEGAACQASLATPYQLTERSPTHTWGRGIQSRRDQAELAPGAMLHIPSSSWRSQLDELSGRILDTYV</sequence>
<keyword evidence="2" id="KW-1185">Reference proteome</keyword>
<evidence type="ECO:0000313" key="1">
    <source>
        <dbReference type="EMBL" id="ETE61403.1"/>
    </source>
</evidence>
<comment type="caution">
    <text evidence="1">The sequence shown here is derived from an EMBL/GenBank/DDBJ whole genome shotgun (WGS) entry which is preliminary data.</text>
</comment>
<evidence type="ECO:0000313" key="2">
    <source>
        <dbReference type="Proteomes" id="UP000018936"/>
    </source>
</evidence>
<dbReference type="AlphaFoldDB" id="V8NID6"/>
<proteinExistence type="predicted"/>
<dbReference type="EMBL" id="AZIM01003931">
    <property type="protein sequence ID" value="ETE61403.1"/>
    <property type="molecule type" value="Genomic_DNA"/>
</dbReference>
<name>V8NID6_OPHHA</name>
<dbReference type="Proteomes" id="UP000018936">
    <property type="component" value="Unassembled WGS sequence"/>
</dbReference>
<feature type="non-terminal residue" evidence="1">
    <location>
        <position position="96"/>
    </location>
</feature>
<feature type="non-terminal residue" evidence="1">
    <location>
        <position position="1"/>
    </location>
</feature>